<sequence length="578" mass="64595">MQTNGIFNWCGSKSYVSPRHSAIKIENIHNSLSGLQPGWFRDCAFYHIWIKGFCDSNGDGVGDLPGIVSRLDYIKERLGCDAIWLSPVFDCGGKGAAADSNMHGYDTVDYYSVNPLFGTDEQLDTLLSEAHKRNIKVIFDFVPNHTAVTHPWFVDSARGLNGKSDWYVWNNEPLDGWVPMGANPHTWFSPEKTADVLLNEPMYETQRKSLSALKSGVNCKRYYYGAFGPVMPDLNYRNAEVREEMKNVVRYWLNRGFDGIRVDAVRYLVEETGADGAFGADTIDTAETHRFFAELRRDVIDAYAQLGYPKCMVAEANMHGDRTLLESYFGTPEAPEFSMLFDFDFAAAVYQMVTGFDSFAPAAGFMKETGRKRLPALSVKACFLSNHDNPADRPASVYAEPNRLKLATAISLLLPAVPFIYYGNEIALENAPGYTGMHDIRFRNAFDFAEAERQCSVPDSLLALHRSLLVLRREHPALRRGDLVPLYSPYRAITAYYVTFEKDAAVCVFNNGTEPLEEIPLHPANGTVPNFRFACAYSSEPSVSRTLDVRQSENARPYAVLSGLPAAAFAVFVPITNC</sequence>
<reference evidence="4" key="1">
    <citation type="submission" date="2011-04" db="EMBL/GenBank/DDBJ databases">
        <title>The complete genome of Treponema brennaborense DSM 12168.</title>
        <authorList>
            <person name="Lucas S."/>
            <person name="Han J."/>
            <person name="Lapidus A."/>
            <person name="Bruce D."/>
            <person name="Goodwin L."/>
            <person name="Pitluck S."/>
            <person name="Peters L."/>
            <person name="Kyrpides N."/>
            <person name="Mavromatis K."/>
            <person name="Ivanova N."/>
            <person name="Mikhailova N."/>
            <person name="Pagani I."/>
            <person name="Teshima H."/>
            <person name="Detter J.C."/>
            <person name="Tapia R."/>
            <person name="Han C."/>
            <person name="Land M."/>
            <person name="Hauser L."/>
            <person name="Markowitz V."/>
            <person name="Cheng J.-F."/>
            <person name="Hugenholtz P."/>
            <person name="Woyke T."/>
            <person name="Wu D."/>
            <person name="Gronow S."/>
            <person name="Wellnitz S."/>
            <person name="Brambilla E."/>
            <person name="Klenk H.-P."/>
            <person name="Eisen J.A."/>
        </authorList>
    </citation>
    <scope>NUCLEOTIDE SEQUENCE [LARGE SCALE GENOMIC DNA]</scope>
    <source>
        <strain evidence="4">DSM 12168 / CIP 105900 / DD5/3</strain>
    </source>
</reference>
<keyword evidence="4" id="KW-1185">Reference proteome</keyword>
<dbReference type="SMART" id="SM00642">
    <property type="entry name" value="Aamy"/>
    <property type="match status" value="1"/>
</dbReference>
<evidence type="ECO:0000256" key="1">
    <source>
        <dbReference type="ARBA" id="ARBA00008061"/>
    </source>
</evidence>
<dbReference type="eggNOG" id="COG0366">
    <property type="taxonomic scope" value="Bacteria"/>
</dbReference>
<proteinExistence type="inferred from homology"/>
<name>F4LQA5_TREBD</name>
<dbReference type="InterPro" id="IPR006047">
    <property type="entry name" value="GH13_cat_dom"/>
</dbReference>
<evidence type="ECO:0000313" key="3">
    <source>
        <dbReference type="EMBL" id="AEE16126.1"/>
    </source>
</evidence>
<accession>F4LQA5</accession>
<dbReference type="RefSeq" id="WP_013757845.1">
    <property type="nucleotide sequence ID" value="NC_015500.1"/>
</dbReference>
<dbReference type="InterPro" id="IPR045857">
    <property type="entry name" value="O16G_dom_2"/>
</dbReference>
<dbReference type="HOGENOM" id="CLU_006462_2_3_12"/>
<comment type="similarity">
    <text evidence="1">Belongs to the glycosyl hydrolase 13 family.</text>
</comment>
<dbReference type="Gene3D" id="3.90.400.10">
    <property type="entry name" value="Oligo-1,6-glucosidase, Domain 2"/>
    <property type="match status" value="1"/>
</dbReference>
<dbReference type="Gene3D" id="3.20.20.80">
    <property type="entry name" value="Glycosidases"/>
    <property type="match status" value="3"/>
</dbReference>
<dbReference type="PANTHER" id="PTHR10357">
    <property type="entry name" value="ALPHA-AMYLASE FAMILY MEMBER"/>
    <property type="match status" value="1"/>
</dbReference>
<dbReference type="PANTHER" id="PTHR10357:SF179">
    <property type="entry name" value="NEUTRAL AND BASIC AMINO ACID TRANSPORT PROTEIN RBAT"/>
    <property type="match status" value="1"/>
</dbReference>
<organism evidence="3 4">
    <name type="scientific">Treponema brennaborense (strain DSM 12168 / CIP 105900 / DD5/3)</name>
    <dbReference type="NCBI Taxonomy" id="906968"/>
    <lineage>
        <taxon>Bacteria</taxon>
        <taxon>Pseudomonadati</taxon>
        <taxon>Spirochaetota</taxon>
        <taxon>Spirochaetia</taxon>
        <taxon>Spirochaetales</taxon>
        <taxon>Treponemataceae</taxon>
        <taxon>Treponema</taxon>
    </lineage>
</organism>
<feature type="domain" description="Glycosyl hydrolase family 13 catalytic" evidence="2">
    <location>
        <begin position="47"/>
        <end position="472"/>
    </location>
</feature>
<dbReference type="STRING" id="906968.Trebr_0684"/>
<dbReference type="SUPFAM" id="SSF51445">
    <property type="entry name" value="(Trans)glycosidases"/>
    <property type="match status" value="1"/>
</dbReference>
<protein>
    <submittedName>
        <fullName evidence="3">Alpha amylase catalytic region</fullName>
    </submittedName>
</protein>
<gene>
    <name evidence="3" type="ordered locus">Trebr_0684</name>
</gene>
<evidence type="ECO:0000313" key="4">
    <source>
        <dbReference type="Proteomes" id="UP000006546"/>
    </source>
</evidence>
<dbReference type="Proteomes" id="UP000006546">
    <property type="component" value="Chromosome"/>
</dbReference>
<dbReference type="OrthoDB" id="9805159at2"/>
<dbReference type="GO" id="GO:0004556">
    <property type="term" value="F:alpha-amylase activity"/>
    <property type="evidence" value="ECO:0007669"/>
    <property type="project" value="TreeGrafter"/>
</dbReference>
<dbReference type="Pfam" id="PF00128">
    <property type="entry name" value="Alpha-amylase"/>
    <property type="match status" value="1"/>
</dbReference>
<dbReference type="EMBL" id="CP002696">
    <property type="protein sequence ID" value="AEE16126.1"/>
    <property type="molecule type" value="Genomic_DNA"/>
</dbReference>
<dbReference type="InterPro" id="IPR017853">
    <property type="entry name" value="GH"/>
</dbReference>
<evidence type="ECO:0000259" key="2">
    <source>
        <dbReference type="SMART" id="SM00642"/>
    </source>
</evidence>
<dbReference type="GO" id="GO:0009313">
    <property type="term" value="P:oligosaccharide catabolic process"/>
    <property type="evidence" value="ECO:0007669"/>
    <property type="project" value="TreeGrafter"/>
</dbReference>
<dbReference type="KEGG" id="tbe:Trebr_0684"/>
<dbReference type="AlphaFoldDB" id="F4LQA5"/>